<dbReference type="OrthoDB" id="2404656at2759"/>
<evidence type="ECO:0000256" key="1">
    <source>
        <dbReference type="SAM" id="MobiDB-lite"/>
    </source>
</evidence>
<dbReference type="EMBL" id="QKWP01001604">
    <property type="protein sequence ID" value="RIB07753.1"/>
    <property type="molecule type" value="Genomic_DNA"/>
</dbReference>
<sequence length="334" mass="38724">MKADEKNEEASTIIPNPRVRTQREPRTSDNKGEHSSRMVLRRKKKVNYVESPISSDFDGYVEGSKHKNAKSKQYVREENNSRESTPCLTIPTITNTLTTTPNKPIITSTTFNQYSTLQTTEKELYEEIERILQMRNKLVLKDSINKKLRVIFQSEIFSKIVEETVTEKDEITEEARFLFFIRHTLLDIVAMFKYLTPKVLDRDMKEKSYIVEYLSPILRAFRNAFPEIKYEWIEKDVESIKKINKIFMSDINHRKTDLLVLRLSDAIELLKIEVSGPPYKSTKRHTVGDAKKFLTMAVCSLCRILSDNLDCPSIQAVGDRITLFAISLAEKKSI</sequence>
<feature type="region of interest" description="Disordered" evidence="1">
    <location>
        <begin position="63"/>
        <end position="86"/>
    </location>
</feature>
<name>A0A397UK67_9GLOM</name>
<evidence type="ECO:0000313" key="3">
    <source>
        <dbReference type="Proteomes" id="UP000266673"/>
    </source>
</evidence>
<dbReference type="AlphaFoldDB" id="A0A397UK67"/>
<protein>
    <submittedName>
        <fullName evidence="2">Uncharacterized protein</fullName>
    </submittedName>
</protein>
<gene>
    <name evidence="2" type="ORF">C2G38_2213474</name>
</gene>
<organism evidence="2 3">
    <name type="scientific">Gigaspora rosea</name>
    <dbReference type="NCBI Taxonomy" id="44941"/>
    <lineage>
        <taxon>Eukaryota</taxon>
        <taxon>Fungi</taxon>
        <taxon>Fungi incertae sedis</taxon>
        <taxon>Mucoromycota</taxon>
        <taxon>Glomeromycotina</taxon>
        <taxon>Glomeromycetes</taxon>
        <taxon>Diversisporales</taxon>
        <taxon>Gigasporaceae</taxon>
        <taxon>Gigaspora</taxon>
    </lineage>
</organism>
<comment type="caution">
    <text evidence="2">The sequence shown here is derived from an EMBL/GenBank/DDBJ whole genome shotgun (WGS) entry which is preliminary data.</text>
</comment>
<accession>A0A397UK67</accession>
<proteinExistence type="predicted"/>
<evidence type="ECO:0000313" key="2">
    <source>
        <dbReference type="EMBL" id="RIB07753.1"/>
    </source>
</evidence>
<keyword evidence="3" id="KW-1185">Reference proteome</keyword>
<dbReference type="Proteomes" id="UP000266673">
    <property type="component" value="Unassembled WGS sequence"/>
</dbReference>
<reference evidence="2 3" key="1">
    <citation type="submission" date="2018-06" db="EMBL/GenBank/DDBJ databases">
        <title>Comparative genomics reveals the genomic features of Rhizophagus irregularis, R. cerebriforme, R. diaphanum and Gigaspora rosea, and their symbiotic lifestyle signature.</title>
        <authorList>
            <person name="Morin E."/>
            <person name="San Clemente H."/>
            <person name="Chen E.C.H."/>
            <person name="De La Providencia I."/>
            <person name="Hainaut M."/>
            <person name="Kuo A."/>
            <person name="Kohler A."/>
            <person name="Murat C."/>
            <person name="Tang N."/>
            <person name="Roy S."/>
            <person name="Loubradou J."/>
            <person name="Henrissat B."/>
            <person name="Grigoriev I.V."/>
            <person name="Corradi N."/>
            <person name="Roux C."/>
            <person name="Martin F.M."/>
        </authorList>
    </citation>
    <scope>NUCLEOTIDE SEQUENCE [LARGE SCALE GENOMIC DNA]</scope>
    <source>
        <strain evidence="2 3">DAOM 194757</strain>
    </source>
</reference>
<feature type="compositionally biased region" description="Basic and acidic residues" evidence="1">
    <location>
        <begin position="21"/>
        <end position="36"/>
    </location>
</feature>
<feature type="region of interest" description="Disordered" evidence="1">
    <location>
        <begin position="1"/>
        <end position="43"/>
    </location>
</feature>